<evidence type="ECO:0000256" key="6">
    <source>
        <dbReference type="ARBA" id="ARBA00023316"/>
    </source>
</evidence>
<evidence type="ECO:0000256" key="2">
    <source>
        <dbReference type="ARBA" id="ARBA00022692"/>
    </source>
</evidence>
<dbReference type="AlphaFoldDB" id="A0A1F6DTT6"/>
<evidence type="ECO:0000256" key="4">
    <source>
        <dbReference type="ARBA" id="ARBA00023136"/>
    </source>
</evidence>
<evidence type="ECO:0000313" key="8">
    <source>
        <dbReference type="EMBL" id="OGG64854.1"/>
    </source>
</evidence>
<feature type="transmembrane region" description="Helical" evidence="7">
    <location>
        <begin position="6"/>
        <end position="28"/>
    </location>
</feature>
<dbReference type="PANTHER" id="PTHR30518:SF2">
    <property type="entry name" value="ENDOLYTIC MUREIN TRANSGLYCOSYLASE"/>
    <property type="match status" value="1"/>
</dbReference>
<evidence type="ECO:0000256" key="3">
    <source>
        <dbReference type="ARBA" id="ARBA00022989"/>
    </source>
</evidence>
<keyword evidence="6" id="KW-0961">Cell wall biogenesis/degradation</keyword>
<keyword evidence="2 7" id="KW-0812">Transmembrane</keyword>
<dbReference type="GO" id="GO:0071555">
    <property type="term" value="P:cell wall organization"/>
    <property type="evidence" value="ECO:0007669"/>
    <property type="project" value="UniProtKB-KW"/>
</dbReference>
<name>A0A1F6DTT6_9BACT</name>
<dbReference type="NCBIfam" id="TIGR00247">
    <property type="entry name" value="endolytic transglycosylase MltG"/>
    <property type="match status" value="1"/>
</dbReference>
<dbReference type="GO" id="GO:0016829">
    <property type="term" value="F:lyase activity"/>
    <property type="evidence" value="ECO:0007669"/>
    <property type="project" value="UniProtKB-KW"/>
</dbReference>
<keyword evidence="4 7" id="KW-0472">Membrane</keyword>
<keyword evidence="3 7" id="KW-1133">Transmembrane helix</keyword>
<dbReference type="STRING" id="1798496.A3C94_01210"/>
<dbReference type="PANTHER" id="PTHR30518">
    <property type="entry name" value="ENDOLYTIC MUREIN TRANSGLYCOSYLASE"/>
    <property type="match status" value="1"/>
</dbReference>
<dbReference type="Proteomes" id="UP000177232">
    <property type="component" value="Unassembled WGS sequence"/>
</dbReference>
<evidence type="ECO:0000313" key="9">
    <source>
        <dbReference type="Proteomes" id="UP000177232"/>
    </source>
</evidence>
<dbReference type="Pfam" id="PF02618">
    <property type="entry name" value="YceG"/>
    <property type="match status" value="1"/>
</dbReference>
<proteinExistence type="predicted"/>
<organism evidence="8 9">
    <name type="scientific">Candidatus Kaiserbacteria bacterium RIFCSPHIGHO2_02_FULL_55_17</name>
    <dbReference type="NCBI Taxonomy" id="1798496"/>
    <lineage>
        <taxon>Bacteria</taxon>
        <taxon>Candidatus Kaiseribacteriota</taxon>
    </lineage>
</organism>
<comment type="caution">
    <text evidence="8">The sequence shown here is derived from an EMBL/GenBank/DDBJ whole genome shotgun (WGS) entry which is preliminary data.</text>
</comment>
<accession>A0A1F6DTT6</accession>
<reference evidence="8 9" key="1">
    <citation type="journal article" date="2016" name="Nat. Commun.">
        <title>Thousands of microbial genomes shed light on interconnected biogeochemical processes in an aquifer system.</title>
        <authorList>
            <person name="Anantharaman K."/>
            <person name="Brown C.T."/>
            <person name="Hug L.A."/>
            <person name="Sharon I."/>
            <person name="Castelle C.J."/>
            <person name="Probst A.J."/>
            <person name="Thomas B.C."/>
            <person name="Singh A."/>
            <person name="Wilkins M.J."/>
            <person name="Karaoz U."/>
            <person name="Brodie E.L."/>
            <person name="Williams K.H."/>
            <person name="Hubbard S.S."/>
            <person name="Banfield J.F."/>
        </authorList>
    </citation>
    <scope>NUCLEOTIDE SEQUENCE [LARGE SCALE GENOMIC DNA]</scope>
</reference>
<dbReference type="EMBL" id="MFLJ01000009">
    <property type="protein sequence ID" value="OGG64854.1"/>
    <property type="molecule type" value="Genomic_DNA"/>
</dbReference>
<gene>
    <name evidence="8" type="ORF">A3C94_01210</name>
</gene>
<keyword evidence="1" id="KW-1003">Cell membrane</keyword>
<keyword evidence="5" id="KW-0456">Lyase</keyword>
<evidence type="ECO:0000256" key="7">
    <source>
        <dbReference type="SAM" id="Phobius"/>
    </source>
</evidence>
<sequence>MKIAPTYVFIVISAVFVGGALFSFPLLLNLQIERLQNRTLPTVTEQFPVSVDPKNKVIVENAQANAFFENTESPFQAAVGNTQRILGIIFEWIALSVAEVPWYQTLAAAEGSRFVSVTPGMRKEQVANAFAKTLVWNNGQKKAFLTASNGSQLPLPEGSFAPGIYSLAFDITPEAAQTLVNERFMQDVLSHYGPETEQIVPLEQALTIASLIEREAGGRDDMRIISGIIWNRLFIGMNLQIDATLQYAKANAKTNTAATGAWWPKALPADIYRKSPYNTYLNPGLPPTPIANPSVTTIVAALNPKNTTCLFYFHDAARQFHCTDTYKEHVALLKKYYGRGK</sequence>
<dbReference type="InterPro" id="IPR003770">
    <property type="entry name" value="MLTG-like"/>
</dbReference>
<evidence type="ECO:0000256" key="5">
    <source>
        <dbReference type="ARBA" id="ARBA00023239"/>
    </source>
</evidence>
<evidence type="ECO:0000256" key="1">
    <source>
        <dbReference type="ARBA" id="ARBA00022475"/>
    </source>
</evidence>
<protein>
    <recommendedName>
        <fullName evidence="10">Endolytic murein transglycosylase</fullName>
    </recommendedName>
</protein>
<evidence type="ECO:0008006" key="10">
    <source>
        <dbReference type="Google" id="ProtNLM"/>
    </source>
</evidence>